<evidence type="ECO:0000256" key="3">
    <source>
        <dbReference type="ARBA" id="ARBA00022475"/>
    </source>
</evidence>
<keyword evidence="2" id="KW-0813">Transport</keyword>
<dbReference type="AlphaFoldDB" id="A0A382HN00"/>
<keyword evidence="3" id="KW-1003">Cell membrane</keyword>
<dbReference type="CDD" id="cd06261">
    <property type="entry name" value="TM_PBP2"/>
    <property type="match status" value="1"/>
</dbReference>
<dbReference type="GO" id="GO:0005886">
    <property type="term" value="C:plasma membrane"/>
    <property type="evidence" value="ECO:0007669"/>
    <property type="project" value="UniProtKB-SubCell"/>
</dbReference>
<keyword evidence="6 7" id="KW-0472">Membrane</keyword>
<sequence>MISWVIIELPPGDYIDIYILDLTGGTANFNEATLGNTEMREALSQQFGLDKPTYIRYGKWVWRMFHGDLGNSLEFVKPVTEVVGERLLLTVILALTTATLAWGLAVPIGIYSAVRQNSPEDYVFTFIGFLGLAVPDFLLALWLLWVSFAYFDQSVGGLFDPEYLNAPWSWGRVQNLISHLWIAAFVVGTAGTAALIRVMRANLLDELNRPYVITARAKGLPEWKVILKYPVRLALNPLVSTLGYLLPFLISGSIIVSVVLNLPTEGPLLLRALLVEDMFISASIVLVLGAMTVIGTFLSDVLLSIIDPRIRLN</sequence>
<dbReference type="PANTHER" id="PTHR30465:SF43">
    <property type="entry name" value="OLIGOPEPTIDE ABC TRANSPORTER, PERMEASE PROTEIN"/>
    <property type="match status" value="1"/>
</dbReference>
<feature type="transmembrane region" description="Helical" evidence="7">
    <location>
        <begin position="122"/>
        <end position="145"/>
    </location>
</feature>
<evidence type="ECO:0000256" key="5">
    <source>
        <dbReference type="ARBA" id="ARBA00022989"/>
    </source>
</evidence>
<feature type="transmembrane region" description="Helical" evidence="7">
    <location>
        <begin position="176"/>
        <end position="199"/>
    </location>
</feature>
<feature type="transmembrane region" description="Helical" evidence="7">
    <location>
        <begin position="280"/>
        <end position="303"/>
    </location>
</feature>
<evidence type="ECO:0000313" key="9">
    <source>
        <dbReference type="EMBL" id="SVB88455.1"/>
    </source>
</evidence>
<evidence type="ECO:0000256" key="7">
    <source>
        <dbReference type="SAM" id="Phobius"/>
    </source>
</evidence>
<dbReference type="InterPro" id="IPR000515">
    <property type="entry name" value="MetI-like"/>
</dbReference>
<reference evidence="9" key="1">
    <citation type="submission" date="2018-05" db="EMBL/GenBank/DDBJ databases">
        <authorList>
            <person name="Lanie J.A."/>
            <person name="Ng W.-L."/>
            <person name="Kazmierczak K.M."/>
            <person name="Andrzejewski T.M."/>
            <person name="Davidsen T.M."/>
            <person name="Wayne K.J."/>
            <person name="Tettelin H."/>
            <person name="Glass J.I."/>
            <person name="Rusch D."/>
            <person name="Podicherti R."/>
            <person name="Tsui H.-C.T."/>
            <person name="Winkler M.E."/>
        </authorList>
    </citation>
    <scope>NUCLEOTIDE SEQUENCE</scope>
</reference>
<evidence type="ECO:0000256" key="4">
    <source>
        <dbReference type="ARBA" id="ARBA00022692"/>
    </source>
</evidence>
<feature type="transmembrane region" description="Helical" evidence="7">
    <location>
        <begin position="87"/>
        <end position="110"/>
    </location>
</feature>
<organism evidence="9">
    <name type="scientific">marine metagenome</name>
    <dbReference type="NCBI Taxonomy" id="408172"/>
    <lineage>
        <taxon>unclassified sequences</taxon>
        <taxon>metagenomes</taxon>
        <taxon>ecological metagenomes</taxon>
    </lineage>
</organism>
<keyword evidence="5 7" id="KW-1133">Transmembrane helix</keyword>
<dbReference type="SUPFAM" id="SSF161098">
    <property type="entry name" value="MetI-like"/>
    <property type="match status" value="1"/>
</dbReference>
<dbReference type="EMBL" id="UINC01062139">
    <property type="protein sequence ID" value="SVB88455.1"/>
    <property type="molecule type" value="Genomic_DNA"/>
</dbReference>
<feature type="transmembrane region" description="Helical" evidence="7">
    <location>
        <begin position="238"/>
        <end position="260"/>
    </location>
</feature>
<accession>A0A382HN00</accession>
<feature type="domain" description="ABC transmembrane type-1" evidence="8">
    <location>
        <begin position="87"/>
        <end position="299"/>
    </location>
</feature>
<dbReference type="InterPro" id="IPR035906">
    <property type="entry name" value="MetI-like_sf"/>
</dbReference>
<protein>
    <recommendedName>
        <fullName evidence="8">ABC transmembrane type-1 domain-containing protein</fullName>
    </recommendedName>
</protein>
<keyword evidence="4 7" id="KW-0812">Transmembrane</keyword>
<dbReference type="GO" id="GO:0055085">
    <property type="term" value="P:transmembrane transport"/>
    <property type="evidence" value="ECO:0007669"/>
    <property type="project" value="InterPro"/>
</dbReference>
<comment type="subcellular location">
    <subcellularLocation>
        <location evidence="1">Cell membrane</location>
        <topology evidence="1">Multi-pass membrane protein</topology>
    </subcellularLocation>
</comment>
<name>A0A382HN00_9ZZZZ</name>
<dbReference type="Pfam" id="PF00528">
    <property type="entry name" value="BPD_transp_1"/>
    <property type="match status" value="1"/>
</dbReference>
<evidence type="ECO:0000256" key="1">
    <source>
        <dbReference type="ARBA" id="ARBA00004651"/>
    </source>
</evidence>
<gene>
    <name evidence="9" type="ORF">METZ01_LOCUS241309</name>
</gene>
<evidence type="ECO:0000259" key="8">
    <source>
        <dbReference type="PROSITE" id="PS50928"/>
    </source>
</evidence>
<dbReference type="PROSITE" id="PS50928">
    <property type="entry name" value="ABC_TM1"/>
    <property type="match status" value="1"/>
</dbReference>
<evidence type="ECO:0000256" key="2">
    <source>
        <dbReference type="ARBA" id="ARBA00022448"/>
    </source>
</evidence>
<evidence type="ECO:0000256" key="6">
    <source>
        <dbReference type="ARBA" id="ARBA00023136"/>
    </source>
</evidence>
<dbReference type="Gene3D" id="1.10.3720.10">
    <property type="entry name" value="MetI-like"/>
    <property type="match status" value="1"/>
</dbReference>
<dbReference type="PANTHER" id="PTHR30465">
    <property type="entry name" value="INNER MEMBRANE ABC TRANSPORTER"/>
    <property type="match status" value="1"/>
</dbReference>
<proteinExistence type="predicted"/>